<name>A0A8D8PGJ8_CULPI</name>
<reference evidence="1" key="1">
    <citation type="submission" date="2021-05" db="EMBL/GenBank/DDBJ databases">
        <authorList>
            <person name="Alioto T."/>
            <person name="Alioto T."/>
            <person name="Gomez Garrido J."/>
        </authorList>
    </citation>
    <scope>NUCLEOTIDE SEQUENCE</scope>
</reference>
<accession>A0A8D8PGJ8</accession>
<sequence length="112" mass="11833">MTLPLLDVHVEATLGPHDAVPLAPFPAKDVARAPVRVCRIKLGMQRRRSHLRMTVPGVLVRNLARLVIPAVHVVDPIDRVAPVDVDVGAVDLGPVELQRGVNAAVVAGVPAG</sequence>
<organism evidence="1">
    <name type="scientific">Culex pipiens</name>
    <name type="common">House mosquito</name>
    <dbReference type="NCBI Taxonomy" id="7175"/>
    <lineage>
        <taxon>Eukaryota</taxon>
        <taxon>Metazoa</taxon>
        <taxon>Ecdysozoa</taxon>
        <taxon>Arthropoda</taxon>
        <taxon>Hexapoda</taxon>
        <taxon>Insecta</taxon>
        <taxon>Pterygota</taxon>
        <taxon>Neoptera</taxon>
        <taxon>Endopterygota</taxon>
        <taxon>Diptera</taxon>
        <taxon>Nematocera</taxon>
        <taxon>Culicoidea</taxon>
        <taxon>Culicidae</taxon>
        <taxon>Culicinae</taxon>
        <taxon>Culicini</taxon>
        <taxon>Culex</taxon>
        <taxon>Culex</taxon>
    </lineage>
</organism>
<dbReference type="AlphaFoldDB" id="A0A8D8PGJ8"/>
<evidence type="ECO:0000313" key="1">
    <source>
        <dbReference type="EMBL" id="CAG6600368.1"/>
    </source>
</evidence>
<dbReference type="EMBL" id="HBUE01345412">
    <property type="protein sequence ID" value="CAG6600368.1"/>
    <property type="molecule type" value="Transcribed_RNA"/>
</dbReference>
<dbReference type="EMBL" id="HBUE01238440">
    <property type="protein sequence ID" value="CAG6548150.1"/>
    <property type="molecule type" value="Transcribed_RNA"/>
</dbReference>
<protein>
    <submittedName>
        <fullName evidence="1">(northern house mosquito) hypothetical protein</fullName>
    </submittedName>
</protein>
<proteinExistence type="predicted"/>